<organism evidence="2 3">
    <name type="scientific">Leptothrix discophora</name>
    <dbReference type="NCBI Taxonomy" id="89"/>
    <lineage>
        <taxon>Bacteria</taxon>
        <taxon>Pseudomonadati</taxon>
        <taxon>Pseudomonadota</taxon>
        <taxon>Betaproteobacteria</taxon>
        <taxon>Burkholderiales</taxon>
        <taxon>Sphaerotilaceae</taxon>
        <taxon>Leptothrix</taxon>
    </lineage>
</organism>
<keyword evidence="1" id="KW-0812">Transmembrane</keyword>
<name>A0ABT9G0L0_LEPDI</name>
<keyword evidence="1" id="KW-1133">Transmembrane helix</keyword>
<reference evidence="2 3" key="1">
    <citation type="submission" date="2023-08" db="EMBL/GenBank/DDBJ databases">
        <authorList>
            <person name="Roldan D.M."/>
            <person name="Menes R.J."/>
        </authorList>
    </citation>
    <scope>NUCLEOTIDE SEQUENCE [LARGE SCALE GENOMIC DNA]</scope>
    <source>
        <strain evidence="2 3">CCM 2812</strain>
    </source>
</reference>
<feature type="transmembrane region" description="Helical" evidence="1">
    <location>
        <begin position="12"/>
        <end position="34"/>
    </location>
</feature>
<sequence length="158" mass="17115">MLERLKGIGSIAVLLAIMAIIGIVVGFLFLGIHWISGNVLPTMIEIGWILVAITLLVALPMSFLRATRAIAGHAMMLFSYYFGVVAWLSGFLFSYELWGGWAVFIGLIIAGVGVVPIGMLAAAFHSQWSGVGLLFGMVVLTFGVRFYAAYVIVRSQNE</sequence>
<dbReference type="EMBL" id="JAUZEE010000002">
    <property type="protein sequence ID" value="MDP4299951.1"/>
    <property type="molecule type" value="Genomic_DNA"/>
</dbReference>
<keyword evidence="3" id="KW-1185">Reference proteome</keyword>
<dbReference type="Proteomes" id="UP001235760">
    <property type="component" value="Unassembled WGS sequence"/>
</dbReference>
<keyword evidence="1" id="KW-0472">Membrane</keyword>
<dbReference type="RefSeq" id="WP_305748507.1">
    <property type="nucleotide sequence ID" value="NZ_JAUZEE010000002.1"/>
</dbReference>
<gene>
    <name evidence="2" type="ORF">Q8X39_04840</name>
</gene>
<proteinExistence type="predicted"/>
<accession>A0ABT9G0L0</accession>
<evidence type="ECO:0000313" key="2">
    <source>
        <dbReference type="EMBL" id="MDP4299951.1"/>
    </source>
</evidence>
<feature type="transmembrane region" description="Helical" evidence="1">
    <location>
        <begin position="46"/>
        <end position="64"/>
    </location>
</feature>
<feature type="transmembrane region" description="Helical" evidence="1">
    <location>
        <begin position="76"/>
        <end position="95"/>
    </location>
</feature>
<evidence type="ECO:0000313" key="3">
    <source>
        <dbReference type="Proteomes" id="UP001235760"/>
    </source>
</evidence>
<feature type="transmembrane region" description="Helical" evidence="1">
    <location>
        <begin position="101"/>
        <end position="124"/>
    </location>
</feature>
<evidence type="ECO:0000256" key="1">
    <source>
        <dbReference type="SAM" id="Phobius"/>
    </source>
</evidence>
<feature type="transmembrane region" description="Helical" evidence="1">
    <location>
        <begin position="131"/>
        <end position="153"/>
    </location>
</feature>
<comment type="caution">
    <text evidence="2">The sequence shown here is derived from an EMBL/GenBank/DDBJ whole genome shotgun (WGS) entry which is preliminary data.</text>
</comment>
<protein>
    <submittedName>
        <fullName evidence="2">Uncharacterized protein</fullName>
    </submittedName>
</protein>